<proteinExistence type="predicted"/>
<comment type="caution">
    <text evidence="2">The sequence shown here is derived from an EMBL/GenBank/DDBJ whole genome shotgun (WGS) entry which is preliminary data.</text>
</comment>
<name>A0A1Y5FGZ1_9BACT</name>
<dbReference type="SUPFAM" id="SSF54001">
    <property type="entry name" value="Cysteine proteinases"/>
    <property type="match status" value="1"/>
</dbReference>
<evidence type="ECO:0000313" key="2">
    <source>
        <dbReference type="EMBL" id="OUS00195.1"/>
    </source>
</evidence>
<dbReference type="EMBL" id="MAAO01000002">
    <property type="protein sequence ID" value="OUS00195.1"/>
    <property type="molecule type" value="Genomic_DNA"/>
</dbReference>
<evidence type="ECO:0008006" key="4">
    <source>
        <dbReference type="Google" id="ProtNLM"/>
    </source>
</evidence>
<dbReference type="Proteomes" id="UP000196531">
    <property type="component" value="Unassembled WGS sequence"/>
</dbReference>
<evidence type="ECO:0000256" key="1">
    <source>
        <dbReference type="SAM" id="SignalP"/>
    </source>
</evidence>
<feature type="signal peptide" evidence="1">
    <location>
        <begin position="1"/>
        <end position="18"/>
    </location>
</feature>
<protein>
    <recommendedName>
        <fullName evidence="4">Peptidase C1A papain C-terminal domain-containing protein</fullName>
    </recommendedName>
</protein>
<dbReference type="InterPro" id="IPR038765">
    <property type="entry name" value="Papain-like_cys_pep_sf"/>
</dbReference>
<feature type="chain" id="PRO_5013277665" description="Peptidase C1A papain C-terminal domain-containing protein" evidence="1">
    <location>
        <begin position="19"/>
        <end position="1019"/>
    </location>
</feature>
<keyword evidence="1" id="KW-0732">Signal</keyword>
<accession>A0A1Y5FGZ1</accession>
<dbReference type="AlphaFoldDB" id="A0A1Y5FGZ1"/>
<sequence length="1019" mass="116379">MFKLLSLYLLFCSTTLFAFETQIYSDLQSKDKKVRAGAYRKLKLITLTKNSVAELKADLKSLPADKLYGGLKALDYLARKGRGDSTIIENDNEILSFLEENTTKKEYKTRLFSGYLIGVAFHKKEQAKKIINREFSNSNSEFKAKTFALSAMKQLKDGRVIKTDDIFKSYVLSLKSAKTDEERRYFYGKILKDQYDGNIYEKQVTKIFEEVYGKSDQSKSLIDAVSSEEILSDYGRTKKHNLISFLDNAYDKVTPTLITNGKTKFIPRAQGDFSEFGKHFSFQASDKLRAQEAKYTQKYRNKSLTTVDKEKYRDLLVKAAESSNPATLAEVQRLTKKHQYSSFLSKDSAKIKKRIDKTLKRAQSPYLLGKSLALKFDQFRLDHKPAIKELENYLKKYGNNSTYAQVAKEALNNIADKASSLKSDKESLNKVLDMVVKYPTLLGNAKYVLSLLQEESMQEEFAKRPLVEKRKIISSILKSNYSTNYIKRQTIQDLFKDPKLLGQLLESEKKEDLILLKNVLFEKGLNTKGFDEALTYKLYSKLLNSFPISQLEDKDGESFFSLISIRLSGEKEKSFARLILSKSLNTTNLKDYEKFSKLIQRKGLERTAAHNEKEIKQHLDQLYKKLKNSPYQLKKKIAEDLFYTRYHSLEKGIHLSKNRPLVDEVKKITLGKYNDARGCTSIDLRKKESQKNEGVFSKIPVRHQQLGTCYAHAAAQIIDAFRFSQKSPMGDQDYNHISSDLVLAVEHSHAENKASKDADGNLTIEGGSICSIIKQALKTGTCNSNDILPLDSRQRRDFIIDTELFFNTFKKGHTNDLDYDQWKSEDKLLIQTYCRKLIDKFHIESEFLPALTKVLSALKKNKVHDFINDILSHRCKERKHLPAGLVCESYELDRGLASVMSAETTDAFKEKPGIELIHKFLEAGNPMQPVGIGYCSGVLEQGNAFIGPKSRFSRFCGPHASAIIGRKFENGSCKFLIRNSWGKSCRGISKDIECDEGNMWIEQGKLEESLISVSRIHKK</sequence>
<organism evidence="2 3">
    <name type="scientific">Halobacteriovorax marinus</name>
    <dbReference type="NCBI Taxonomy" id="97084"/>
    <lineage>
        <taxon>Bacteria</taxon>
        <taxon>Pseudomonadati</taxon>
        <taxon>Bdellovibrionota</taxon>
        <taxon>Bacteriovoracia</taxon>
        <taxon>Bacteriovoracales</taxon>
        <taxon>Halobacteriovoraceae</taxon>
        <taxon>Halobacteriovorax</taxon>
    </lineage>
</organism>
<gene>
    <name evidence="2" type="ORF">A9Q84_03150</name>
</gene>
<evidence type="ECO:0000313" key="3">
    <source>
        <dbReference type="Proteomes" id="UP000196531"/>
    </source>
</evidence>
<reference evidence="3" key="1">
    <citation type="journal article" date="2017" name="Proc. Natl. Acad. Sci. U.S.A.">
        <title>Simulation of Deepwater Horizon oil plume reveals substrate specialization within a complex community of hydrocarbon-degraders.</title>
        <authorList>
            <person name="Hu P."/>
            <person name="Dubinsky E.A."/>
            <person name="Probst A.J."/>
            <person name="Wang J."/>
            <person name="Sieber C.M.K."/>
            <person name="Tom L.M."/>
            <person name="Gardinali P."/>
            <person name="Banfield J.F."/>
            <person name="Atlas R.M."/>
            <person name="Andersen G.L."/>
        </authorList>
    </citation>
    <scope>NUCLEOTIDE SEQUENCE [LARGE SCALE GENOMIC DNA]</scope>
</reference>